<proteinExistence type="predicted"/>
<dbReference type="PROSITE" id="PS51324">
    <property type="entry name" value="ERV_ALR"/>
    <property type="match status" value="1"/>
</dbReference>
<dbReference type="InterPro" id="IPR036774">
    <property type="entry name" value="ERV/ALR_sulphydryl_oxid_sf"/>
</dbReference>
<dbReference type="PANTHER" id="PTHR12645">
    <property type="entry name" value="ALR/ERV"/>
    <property type="match status" value="1"/>
</dbReference>
<keyword evidence="7" id="KW-0472">Membrane</keyword>
<keyword evidence="3" id="KW-0285">Flavoprotein</keyword>
<dbReference type="GO" id="GO:0050660">
    <property type="term" value="F:flavin adenine dinucleotide binding"/>
    <property type="evidence" value="ECO:0007669"/>
    <property type="project" value="TreeGrafter"/>
</dbReference>
<feature type="transmembrane region" description="Helical" evidence="7">
    <location>
        <begin position="127"/>
        <end position="146"/>
    </location>
</feature>
<sequence>MDPNIWGPYFWFTLHTITLSYPDKPTYENKRHFNDFFIGLQNVIPCPKCREHYKTHISNYPISTALDSKEHLVRWLYNLHNLVNENQGKKIMEFYDFQEKYRRIYSPTIPEKIISTTPINRWFKVKLVFTIIFIIGLIGGINHYYWKNRYNRKLFFN</sequence>
<evidence type="ECO:0000256" key="5">
    <source>
        <dbReference type="ARBA" id="ARBA00023002"/>
    </source>
</evidence>
<reference evidence="9" key="1">
    <citation type="journal article" date="2020" name="Nature">
        <title>Giant virus diversity and host interactions through global metagenomics.</title>
        <authorList>
            <person name="Schulz F."/>
            <person name="Roux S."/>
            <person name="Paez-Espino D."/>
            <person name="Jungbluth S."/>
            <person name="Walsh D.A."/>
            <person name="Denef V.J."/>
            <person name="McMahon K.D."/>
            <person name="Konstantinidis K.T."/>
            <person name="Eloe-Fadrosh E.A."/>
            <person name="Kyrpides N.C."/>
            <person name="Woyke T."/>
        </authorList>
    </citation>
    <scope>NUCLEOTIDE SEQUENCE</scope>
    <source>
        <strain evidence="9">GVMAG-M-3300025860-25</strain>
    </source>
</reference>
<organism evidence="9">
    <name type="scientific">viral metagenome</name>
    <dbReference type="NCBI Taxonomy" id="1070528"/>
    <lineage>
        <taxon>unclassified sequences</taxon>
        <taxon>metagenomes</taxon>
        <taxon>organismal metagenomes</taxon>
    </lineage>
</organism>
<dbReference type="InterPro" id="IPR039799">
    <property type="entry name" value="ALR/ERV"/>
</dbReference>
<evidence type="ECO:0000256" key="2">
    <source>
        <dbReference type="ARBA" id="ARBA00012512"/>
    </source>
</evidence>
<dbReference type="SUPFAM" id="SSF69000">
    <property type="entry name" value="FAD-dependent thiol oxidase"/>
    <property type="match status" value="1"/>
</dbReference>
<evidence type="ECO:0000256" key="1">
    <source>
        <dbReference type="ARBA" id="ARBA00001974"/>
    </source>
</evidence>
<evidence type="ECO:0000256" key="4">
    <source>
        <dbReference type="ARBA" id="ARBA00022827"/>
    </source>
</evidence>
<dbReference type="InterPro" id="IPR017905">
    <property type="entry name" value="ERV/ALR_sulphydryl_oxidase"/>
</dbReference>
<keyword evidence="7" id="KW-0812">Transmembrane</keyword>
<name>A0A6C0JCM5_9ZZZZ</name>
<evidence type="ECO:0000259" key="8">
    <source>
        <dbReference type="PROSITE" id="PS51324"/>
    </source>
</evidence>
<evidence type="ECO:0000256" key="7">
    <source>
        <dbReference type="SAM" id="Phobius"/>
    </source>
</evidence>
<dbReference type="EC" id="1.8.3.2" evidence="2"/>
<dbReference type="PANTHER" id="PTHR12645:SF0">
    <property type="entry name" value="FAD-LINKED SULFHYDRYL OXIDASE ALR"/>
    <property type="match status" value="1"/>
</dbReference>
<feature type="domain" description="ERV/ALR sulfhydryl oxidase" evidence="8">
    <location>
        <begin position="1"/>
        <end position="101"/>
    </location>
</feature>
<keyword evidence="6" id="KW-1015">Disulfide bond</keyword>
<comment type="cofactor">
    <cofactor evidence="1">
        <name>FAD</name>
        <dbReference type="ChEBI" id="CHEBI:57692"/>
    </cofactor>
</comment>
<dbReference type="Gene3D" id="1.20.120.310">
    <property type="entry name" value="ERV/ALR sulfhydryl oxidase domain"/>
    <property type="match status" value="1"/>
</dbReference>
<dbReference type="EMBL" id="MN740339">
    <property type="protein sequence ID" value="QHU01364.1"/>
    <property type="molecule type" value="Genomic_DNA"/>
</dbReference>
<protein>
    <recommendedName>
        <fullName evidence="2">thiol oxidase</fullName>
        <ecNumber evidence="2">1.8.3.2</ecNumber>
    </recommendedName>
</protein>
<evidence type="ECO:0000256" key="3">
    <source>
        <dbReference type="ARBA" id="ARBA00022630"/>
    </source>
</evidence>
<dbReference type="GO" id="GO:0005739">
    <property type="term" value="C:mitochondrion"/>
    <property type="evidence" value="ECO:0007669"/>
    <property type="project" value="TreeGrafter"/>
</dbReference>
<evidence type="ECO:0000256" key="6">
    <source>
        <dbReference type="ARBA" id="ARBA00023157"/>
    </source>
</evidence>
<dbReference type="Pfam" id="PF04777">
    <property type="entry name" value="Evr1_Alr"/>
    <property type="match status" value="1"/>
</dbReference>
<evidence type="ECO:0000313" key="9">
    <source>
        <dbReference type="EMBL" id="QHU01364.1"/>
    </source>
</evidence>
<dbReference type="AlphaFoldDB" id="A0A6C0JCM5"/>
<dbReference type="GO" id="GO:0016971">
    <property type="term" value="F:flavin-dependent sulfhydryl oxidase activity"/>
    <property type="evidence" value="ECO:0007669"/>
    <property type="project" value="InterPro"/>
</dbReference>
<accession>A0A6C0JCM5</accession>
<keyword evidence="4" id="KW-0274">FAD</keyword>
<keyword evidence="7" id="KW-1133">Transmembrane helix</keyword>
<keyword evidence="5" id="KW-0560">Oxidoreductase</keyword>